<evidence type="ECO:0000313" key="2">
    <source>
        <dbReference type="Proteomes" id="UP000017090"/>
    </source>
</evidence>
<dbReference type="EMBL" id="AWXA01000043">
    <property type="protein sequence ID" value="ERT58382.1"/>
    <property type="molecule type" value="Genomic_DNA"/>
</dbReference>
<gene>
    <name evidence="1" type="ORF">HMPREF1250_1044</name>
</gene>
<name>U7UG26_9FIRM</name>
<evidence type="ECO:0000313" key="1">
    <source>
        <dbReference type="EMBL" id="ERT58382.1"/>
    </source>
</evidence>
<dbReference type="PATRIC" id="fig|1111454.3.peg.1588"/>
<dbReference type="AlphaFoldDB" id="U7UG26"/>
<reference evidence="1 2" key="1">
    <citation type="submission" date="2013-09" db="EMBL/GenBank/DDBJ databases">
        <authorList>
            <person name="Durkin A.S."/>
            <person name="Haft D.R."/>
            <person name="McCorrison J."/>
            <person name="Torralba M."/>
            <person name="Gillis M."/>
            <person name="Haft D.H."/>
            <person name="Methe B."/>
            <person name="Sutton G."/>
            <person name="Nelson K.E."/>
        </authorList>
    </citation>
    <scope>NUCLEOTIDE SEQUENCE [LARGE SCALE GENOMIC DNA]</scope>
    <source>
        <strain evidence="1 2">BV3C16-1</strain>
    </source>
</reference>
<dbReference type="STRING" id="1111454.HMPREF1250_1044"/>
<dbReference type="eggNOG" id="ENOG502Z8I5">
    <property type="taxonomic scope" value="Bacteria"/>
</dbReference>
<dbReference type="RefSeq" id="WP_023054102.1">
    <property type="nucleotide sequence ID" value="NZ_AWXA01000043.1"/>
</dbReference>
<proteinExistence type="predicted"/>
<evidence type="ECO:0008006" key="3">
    <source>
        <dbReference type="Google" id="ProtNLM"/>
    </source>
</evidence>
<organism evidence="1 2">
    <name type="scientific">Megasphaera vaginalis</name>
    <name type="common">ex Srinivasan et al. 2021</name>
    <dbReference type="NCBI Taxonomy" id="1111454"/>
    <lineage>
        <taxon>Bacteria</taxon>
        <taxon>Bacillati</taxon>
        <taxon>Bacillota</taxon>
        <taxon>Negativicutes</taxon>
        <taxon>Veillonellales</taxon>
        <taxon>Veillonellaceae</taxon>
        <taxon>Megasphaera</taxon>
    </lineage>
</organism>
<accession>U7UG26</accession>
<dbReference type="Proteomes" id="UP000017090">
    <property type="component" value="Unassembled WGS sequence"/>
</dbReference>
<keyword evidence="2" id="KW-1185">Reference proteome</keyword>
<protein>
    <recommendedName>
        <fullName evidence="3">Phage head morphogenesis domain-containing protein</fullName>
    </recommendedName>
</protein>
<comment type="caution">
    <text evidence="1">The sequence shown here is derived from an EMBL/GenBank/DDBJ whole genome shotgun (WGS) entry which is preliminary data.</text>
</comment>
<sequence>MGSPIQAILTAFSLAYREKSQKVILLVASYLADGYSVSDAVDKAMQVAAVSSFLAATVRDAIQNAAAVGAGVADIPLLPELTGAWDSSGMTLSEKLHGVDTEMRRAIVSTIKAQQRLGVHAMQAARALYNGYTAGHVVRRQPLPEYLQQIVAFTRRAYLTEPDKKKLQQLIRKAARQTEAISRDGAPDKSLQTAYRQLLDAVTTANAKAMENAVRTAVEEKSRYVAERIARTEAARAWADGFHARYDSDDDVIAYRWQLSSRHPHYDICDMYARADLWGLGPGVFPKDKTPILPVHPHCLCHLSLVYVTELAGKQEKDNIKAGGDRYLQRQSHLKRCQLMGIEGAHAWEQGRTDWRQYMRNWSSKFFASSRLIAYNEPTGIGHWETNEKGHFVPTVSIPLKDRFSVPRVSAPNAVIEYGSHNGRNIRQRNLALYDEHGFLTKLFHGGPHNNSKKHPYGIYGEHVHEFPIENGNVSFKEKTTRGFTLEERRLFNDD</sequence>